<proteinExistence type="predicted"/>
<keyword evidence="2" id="KW-1185">Reference proteome</keyword>
<evidence type="ECO:0000313" key="2">
    <source>
        <dbReference type="Proteomes" id="UP001157006"/>
    </source>
</evidence>
<dbReference type="AlphaFoldDB" id="A0AAV1AWW2"/>
<gene>
    <name evidence="1" type="ORF">VFH_V141400</name>
</gene>
<organism evidence="1 2">
    <name type="scientific">Vicia faba</name>
    <name type="common">Broad bean</name>
    <name type="synonym">Faba vulgaris</name>
    <dbReference type="NCBI Taxonomy" id="3906"/>
    <lineage>
        <taxon>Eukaryota</taxon>
        <taxon>Viridiplantae</taxon>
        <taxon>Streptophyta</taxon>
        <taxon>Embryophyta</taxon>
        <taxon>Tracheophyta</taxon>
        <taxon>Spermatophyta</taxon>
        <taxon>Magnoliopsida</taxon>
        <taxon>eudicotyledons</taxon>
        <taxon>Gunneridae</taxon>
        <taxon>Pentapetalae</taxon>
        <taxon>rosids</taxon>
        <taxon>fabids</taxon>
        <taxon>Fabales</taxon>
        <taxon>Fabaceae</taxon>
        <taxon>Papilionoideae</taxon>
        <taxon>50 kb inversion clade</taxon>
        <taxon>NPAAA clade</taxon>
        <taxon>Hologalegina</taxon>
        <taxon>IRL clade</taxon>
        <taxon>Fabeae</taxon>
        <taxon>Vicia</taxon>
    </lineage>
</organism>
<accession>A0AAV1AWW2</accession>
<dbReference type="Proteomes" id="UP001157006">
    <property type="component" value="Chromosome 5"/>
</dbReference>
<name>A0AAV1AWW2_VICFA</name>
<evidence type="ECO:0000313" key="1">
    <source>
        <dbReference type="EMBL" id="CAI8614674.1"/>
    </source>
</evidence>
<reference evidence="1 2" key="1">
    <citation type="submission" date="2023-01" db="EMBL/GenBank/DDBJ databases">
        <authorList>
            <person name="Kreplak J."/>
        </authorList>
    </citation>
    <scope>NUCLEOTIDE SEQUENCE [LARGE SCALE GENOMIC DNA]</scope>
</reference>
<protein>
    <submittedName>
        <fullName evidence="1">Uncharacterized protein</fullName>
    </submittedName>
</protein>
<sequence>MVLEIIAYIYHTYHCINMFHSRFLIFFDVYFSSKEMALEQIVKDLQTQNAQFQQMIMALAKGQEELKALIVKEKTKKPKKPAGVVNLGRRFRGSLRQVVELASSSKEETIKKEKKERKTPVQGNLIMRLTIMRSSILRPMKNTNSWRIV</sequence>
<dbReference type="EMBL" id="OX451740">
    <property type="protein sequence ID" value="CAI8614674.1"/>
    <property type="molecule type" value="Genomic_DNA"/>
</dbReference>